<comment type="similarity">
    <text evidence="1">Belongs to the DDAH family.</text>
</comment>
<dbReference type="EMBL" id="CAFBMQ010000269">
    <property type="protein sequence ID" value="CAB4924132.1"/>
    <property type="molecule type" value="Genomic_DNA"/>
</dbReference>
<gene>
    <name evidence="3" type="ORF">UFOPK3609_01565</name>
</gene>
<evidence type="ECO:0000256" key="2">
    <source>
        <dbReference type="ARBA" id="ARBA00022801"/>
    </source>
</evidence>
<dbReference type="GO" id="GO:0000052">
    <property type="term" value="P:citrulline metabolic process"/>
    <property type="evidence" value="ECO:0007669"/>
    <property type="project" value="TreeGrafter"/>
</dbReference>
<name>A0A6J7I089_9ZZZZ</name>
<dbReference type="GO" id="GO:0016597">
    <property type="term" value="F:amino acid binding"/>
    <property type="evidence" value="ECO:0007669"/>
    <property type="project" value="TreeGrafter"/>
</dbReference>
<dbReference type="GO" id="GO:0006525">
    <property type="term" value="P:arginine metabolic process"/>
    <property type="evidence" value="ECO:0007669"/>
    <property type="project" value="TreeGrafter"/>
</dbReference>
<keyword evidence="2" id="KW-0378">Hydrolase</keyword>
<sequence>MSAPTALPAAPTSGAAVRTARTRHYVVCPPTYFDVVYAINAWMDPSTPVDTDRALQQWADLVELYRSLGHRVDVLPAVPGLPDMVFAANGALVVDGVAYGSRFAHPQRAAEAAHHRDLLAELGIPVHVAEHVSEGEGDLVVVGDVVLAGTGFRTTRAAHAELAALVGRPVVTLELVDPRFYHLDTCLMALDDTTVAWFPGAFSAAGQDVVRTLFPDAVEADLADALVLGLNGVSDGRQVVLPVAAPGLAAQLAARGYEPVGVDLSELAKGGGGVKCCTAEMRVRTDVEELS</sequence>
<dbReference type="InterPro" id="IPR033199">
    <property type="entry name" value="DDAH-like"/>
</dbReference>
<dbReference type="PANTHER" id="PTHR12737:SF9">
    <property type="entry name" value="DIMETHYLARGININASE"/>
    <property type="match status" value="1"/>
</dbReference>
<proteinExistence type="inferred from homology"/>
<dbReference type="PANTHER" id="PTHR12737">
    <property type="entry name" value="DIMETHYLARGININE DIMETHYLAMINOHYDROLASE"/>
    <property type="match status" value="1"/>
</dbReference>
<dbReference type="GO" id="GO:0045429">
    <property type="term" value="P:positive regulation of nitric oxide biosynthetic process"/>
    <property type="evidence" value="ECO:0007669"/>
    <property type="project" value="TreeGrafter"/>
</dbReference>
<dbReference type="Gene3D" id="3.75.10.10">
    <property type="entry name" value="L-arginine/glycine Amidinotransferase, Chain A"/>
    <property type="match status" value="1"/>
</dbReference>
<dbReference type="SUPFAM" id="SSF55909">
    <property type="entry name" value="Pentein"/>
    <property type="match status" value="1"/>
</dbReference>
<reference evidence="3" key="1">
    <citation type="submission" date="2020-05" db="EMBL/GenBank/DDBJ databases">
        <authorList>
            <person name="Chiriac C."/>
            <person name="Salcher M."/>
            <person name="Ghai R."/>
            <person name="Kavagutti S V."/>
        </authorList>
    </citation>
    <scope>NUCLEOTIDE SEQUENCE</scope>
</reference>
<evidence type="ECO:0000313" key="3">
    <source>
        <dbReference type="EMBL" id="CAB4924132.1"/>
    </source>
</evidence>
<dbReference type="Pfam" id="PF19420">
    <property type="entry name" value="DDAH_eukar"/>
    <property type="match status" value="1"/>
</dbReference>
<evidence type="ECO:0000256" key="1">
    <source>
        <dbReference type="ARBA" id="ARBA00008532"/>
    </source>
</evidence>
<accession>A0A6J7I089</accession>
<organism evidence="3">
    <name type="scientific">freshwater metagenome</name>
    <dbReference type="NCBI Taxonomy" id="449393"/>
    <lineage>
        <taxon>unclassified sequences</taxon>
        <taxon>metagenomes</taxon>
        <taxon>ecological metagenomes</taxon>
    </lineage>
</organism>
<dbReference type="GO" id="GO:0016403">
    <property type="term" value="F:dimethylargininase activity"/>
    <property type="evidence" value="ECO:0007669"/>
    <property type="project" value="TreeGrafter"/>
</dbReference>
<dbReference type="NCBIfam" id="NF045659">
    <property type="entry name" value="DiMArgaseDdahMtb"/>
    <property type="match status" value="1"/>
</dbReference>
<protein>
    <submittedName>
        <fullName evidence="3">Unannotated protein</fullName>
    </submittedName>
</protein>
<dbReference type="AlphaFoldDB" id="A0A6J7I089"/>